<dbReference type="GO" id="GO:0005886">
    <property type="term" value="C:plasma membrane"/>
    <property type="evidence" value="ECO:0007669"/>
    <property type="project" value="UniProtKB-SubCell"/>
</dbReference>
<dbReference type="PANTHER" id="PTHR45933:SF5">
    <property type="entry name" value="PROTEIN C2-DOMAIN ABA-RELATED 4"/>
    <property type="match status" value="1"/>
</dbReference>
<keyword evidence="9" id="KW-0472">Membrane</keyword>
<dbReference type="PANTHER" id="PTHR45933">
    <property type="entry name" value="PROTEIN C2-DOMAIN ABA-RELATED 4"/>
    <property type="match status" value="1"/>
</dbReference>
<evidence type="ECO:0000256" key="3">
    <source>
        <dbReference type="ARBA" id="ARBA00022468"/>
    </source>
</evidence>
<keyword evidence="7" id="KW-0106">Calcium</keyword>
<evidence type="ECO:0000256" key="8">
    <source>
        <dbReference type="ARBA" id="ARBA00023121"/>
    </source>
</evidence>
<keyword evidence="4" id="KW-1003">Cell membrane</keyword>
<evidence type="ECO:0000256" key="7">
    <source>
        <dbReference type="ARBA" id="ARBA00022837"/>
    </source>
</evidence>
<evidence type="ECO:0000256" key="2">
    <source>
        <dbReference type="ARBA" id="ARBA00004236"/>
    </source>
</evidence>
<keyword evidence="8" id="KW-0446">Lipid-binding</keyword>
<dbReference type="GO" id="GO:0046872">
    <property type="term" value="F:metal ion binding"/>
    <property type="evidence" value="ECO:0007669"/>
    <property type="project" value="UniProtKB-KW"/>
</dbReference>
<sequence length="165" mass="18866">MESILGLLRIRVKRGINLAVRDVRSSDPYVVIRMGNQKLKTRVIKKDVNPHWNEDLTLSVTDPNLPVKLTVYDHDLFTKDDKMGEAEFDIRPFIETLKMNLAGLSSGTVITRIQPSRQNCLSEDSCIIYSDGKVVQDLFLRLKNVECGELEIQLQWITFPSSRGF</sequence>
<evidence type="ECO:0000313" key="13">
    <source>
        <dbReference type="EMBL" id="TKR63964.1"/>
    </source>
</evidence>
<evidence type="ECO:0000256" key="9">
    <source>
        <dbReference type="ARBA" id="ARBA00023136"/>
    </source>
</evidence>
<accession>A0A4U5M570</accession>
<comment type="similarity">
    <text evidence="11">Belongs to the plant CAR protein family.</text>
</comment>
<dbReference type="EMBL" id="RCHU01001259">
    <property type="protein sequence ID" value="TKR63964.1"/>
    <property type="molecule type" value="Genomic_DNA"/>
</dbReference>
<keyword evidence="5" id="KW-0938">Abscisic acid signaling pathway</keyword>
<dbReference type="Gene3D" id="2.60.40.150">
    <property type="entry name" value="C2 domain"/>
    <property type="match status" value="1"/>
</dbReference>
<evidence type="ECO:0000256" key="11">
    <source>
        <dbReference type="ARBA" id="ARBA00024037"/>
    </source>
</evidence>
<dbReference type="SMR" id="A0A4U5M570"/>
<evidence type="ECO:0000256" key="6">
    <source>
        <dbReference type="ARBA" id="ARBA00022723"/>
    </source>
</evidence>
<dbReference type="InterPro" id="IPR044562">
    <property type="entry name" value="CAR1-11"/>
</dbReference>
<dbReference type="Pfam" id="PF00168">
    <property type="entry name" value="C2"/>
    <property type="match status" value="1"/>
</dbReference>
<gene>
    <name evidence="13" type="ORF">D5086_0000319990</name>
</gene>
<comment type="caution">
    <text evidence="13">The sequence shown here is derived from an EMBL/GenBank/DDBJ whole genome shotgun (WGS) entry which is preliminary data.</text>
</comment>
<dbReference type="InterPro" id="IPR000008">
    <property type="entry name" value="C2_dom"/>
</dbReference>
<proteinExistence type="inferred from homology"/>
<evidence type="ECO:0000259" key="12">
    <source>
        <dbReference type="PROSITE" id="PS50004"/>
    </source>
</evidence>
<evidence type="ECO:0000256" key="1">
    <source>
        <dbReference type="ARBA" id="ARBA00004123"/>
    </source>
</evidence>
<dbReference type="STRING" id="43335.A0A4U5M570"/>
<dbReference type="GO" id="GO:0008289">
    <property type="term" value="F:lipid binding"/>
    <property type="evidence" value="ECO:0007669"/>
    <property type="project" value="UniProtKB-KW"/>
</dbReference>
<keyword evidence="6" id="KW-0479">Metal-binding</keyword>
<dbReference type="SUPFAM" id="SSF49562">
    <property type="entry name" value="C2 domain (Calcium/lipid-binding domain, CaLB)"/>
    <property type="match status" value="1"/>
</dbReference>
<dbReference type="CDD" id="cd04038">
    <property type="entry name" value="C2_ArfGAP"/>
    <property type="match status" value="1"/>
</dbReference>
<comment type="subcellular location">
    <subcellularLocation>
        <location evidence="2">Cell membrane</location>
    </subcellularLocation>
    <subcellularLocation>
        <location evidence="1">Nucleus</location>
    </subcellularLocation>
</comment>
<dbReference type="GO" id="GO:0009738">
    <property type="term" value="P:abscisic acid-activated signaling pathway"/>
    <property type="evidence" value="ECO:0007669"/>
    <property type="project" value="UniProtKB-KW"/>
</dbReference>
<dbReference type="InterPro" id="IPR035892">
    <property type="entry name" value="C2_domain_sf"/>
</dbReference>
<dbReference type="PROSITE" id="PS50004">
    <property type="entry name" value="C2"/>
    <property type="match status" value="1"/>
</dbReference>
<organism evidence="13">
    <name type="scientific">Populus alba</name>
    <name type="common">White poplar</name>
    <dbReference type="NCBI Taxonomy" id="43335"/>
    <lineage>
        <taxon>Eukaryota</taxon>
        <taxon>Viridiplantae</taxon>
        <taxon>Streptophyta</taxon>
        <taxon>Embryophyta</taxon>
        <taxon>Tracheophyta</taxon>
        <taxon>Spermatophyta</taxon>
        <taxon>Magnoliopsida</taxon>
        <taxon>eudicotyledons</taxon>
        <taxon>Gunneridae</taxon>
        <taxon>Pentapetalae</taxon>
        <taxon>rosids</taxon>
        <taxon>fabids</taxon>
        <taxon>Malpighiales</taxon>
        <taxon>Salicaceae</taxon>
        <taxon>Saliceae</taxon>
        <taxon>Populus</taxon>
    </lineage>
</organism>
<protein>
    <submittedName>
        <fullName evidence="13">GTPase activating family protein</fullName>
    </submittedName>
</protein>
<dbReference type="GO" id="GO:0005096">
    <property type="term" value="F:GTPase activator activity"/>
    <property type="evidence" value="ECO:0007669"/>
    <property type="project" value="UniProtKB-KW"/>
</dbReference>
<name>A0A4U5M570_POPAL</name>
<evidence type="ECO:0000256" key="10">
    <source>
        <dbReference type="ARBA" id="ARBA00023242"/>
    </source>
</evidence>
<evidence type="ECO:0000256" key="4">
    <source>
        <dbReference type="ARBA" id="ARBA00022475"/>
    </source>
</evidence>
<dbReference type="GO" id="GO:0005634">
    <property type="term" value="C:nucleus"/>
    <property type="evidence" value="ECO:0007669"/>
    <property type="project" value="UniProtKB-SubCell"/>
</dbReference>
<keyword evidence="10" id="KW-0539">Nucleus</keyword>
<evidence type="ECO:0000256" key="5">
    <source>
        <dbReference type="ARBA" id="ARBA00022682"/>
    </source>
</evidence>
<keyword evidence="3" id="KW-0343">GTPase activation</keyword>
<reference evidence="13" key="1">
    <citation type="submission" date="2018-10" db="EMBL/GenBank/DDBJ databases">
        <title>Population genomic analysis revealed the cold adaptation of white poplar.</title>
        <authorList>
            <person name="Liu Y.-J."/>
        </authorList>
    </citation>
    <scope>NUCLEOTIDE SEQUENCE [LARGE SCALE GENOMIC DNA]</scope>
    <source>
        <strain evidence="13">PAL-ZL1</strain>
    </source>
</reference>
<dbReference type="SMART" id="SM00239">
    <property type="entry name" value="C2"/>
    <property type="match status" value="1"/>
</dbReference>
<dbReference type="AlphaFoldDB" id="A0A4U5M570"/>
<feature type="domain" description="C2" evidence="12">
    <location>
        <begin position="1"/>
        <end position="103"/>
    </location>
</feature>